<feature type="compositionally biased region" description="Low complexity" evidence="8">
    <location>
        <begin position="7"/>
        <end position="22"/>
    </location>
</feature>
<dbReference type="Pfam" id="PF02321">
    <property type="entry name" value="OEP"/>
    <property type="match status" value="2"/>
</dbReference>
<comment type="similarity">
    <text evidence="2">Belongs to the outer membrane factor (OMF) (TC 1.B.17) family.</text>
</comment>
<dbReference type="PANTHER" id="PTHR30026:SF20">
    <property type="entry name" value="OUTER MEMBRANE PROTEIN TOLC"/>
    <property type="match status" value="1"/>
</dbReference>
<evidence type="ECO:0000256" key="4">
    <source>
        <dbReference type="ARBA" id="ARBA00022452"/>
    </source>
</evidence>
<dbReference type="GO" id="GO:0015562">
    <property type="term" value="F:efflux transmembrane transporter activity"/>
    <property type="evidence" value="ECO:0007669"/>
    <property type="project" value="InterPro"/>
</dbReference>
<comment type="subcellular location">
    <subcellularLocation>
        <location evidence="1">Cell outer membrane</location>
    </subcellularLocation>
</comment>
<evidence type="ECO:0000256" key="8">
    <source>
        <dbReference type="SAM" id="MobiDB-lite"/>
    </source>
</evidence>
<feature type="region of interest" description="Disordered" evidence="8">
    <location>
        <begin position="1"/>
        <end position="22"/>
    </location>
</feature>
<organism evidence="9 10">
    <name type="scientific">Candidatus Coprenecus avistercoris</name>
    <dbReference type="NCBI Taxonomy" id="2840730"/>
    <lineage>
        <taxon>Bacteria</taxon>
        <taxon>Pseudomonadati</taxon>
        <taxon>Bacteroidota</taxon>
        <taxon>Bacteroidia</taxon>
        <taxon>Bacteroidales</taxon>
        <taxon>Rikenellaceae</taxon>
        <taxon>Rikenellaceae incertae sedis</taxon>
        <taxon>Candidatus Coprenecus</taxon>
    </lineage>
</organism>
<dbReference type="Gene3D" id="1.20.1600.10">
    <property type="entry name" value="Outer membrane efflux proteins (OEP)"/>
    <property type="match status" value="1"/>
</dbReference>
<keyword evidence="3" id="KW-0813">Transport</keyword>
<dbReference type="EMBL" id="DVHI01000071">
    <property type="protein sequence ID" value="HIR62997.1"/>
    <property type="molecule type" value="Genomic_DNA"/>
</dbReference>
<dbReference type="SUPFAM" id="SSF56954">
    <property type="entry name" value="Outer membrane efflux proteins (OEP)"/>
    <property type="match status" value="1"/>
</dbReference>
<evidence type="ECO:0000256" key="2">
    <source>
        <dbReference type="ARBA" id="ARBA00007613"/>
    </source>
</evidence>
<name>A0A9D1E1N2_9BACT</name>
<dbReference type="AlphaFoldDB" id="A0A9D1E1N2"/>
<evidence type="ECO:0000256" key="7">
    <source>
        <dbReference type="ARBA" id="ARBA00023237"/>
    </source>
</evidence>
<dbReference type="GO" id="GO:0009279">
    <property type="term" value="C:cell outer membrane"/>
    <property type="evidence" value="ECO:0007669"/>
    <property type="project" value="UniProtKB-SubCell"/>
</dbReference>
<sequence>MTAEAFPLQTLQTGLPQEQQTQVQQEPADSSVLYFTLEEAMSYALEHNWDLQNSSLAVRQAEADRWAAIAGMLPQVNGTLDYSNYMGYEMAFGETGLSIAMPPYGSIGVNASMAVSGAQIISALIGKLSIEMSDVTYRQSQQEVAEQVRLLYFSALVSRQTIDLLENNLETVRRLHAFSQKSVEAGVAEQVDADQIMVQVATLETSINEARRGLEMVYNSMRLQMNIGFDKEIVLTQTLDELMDVEHSLDLLYDDFILENNFSYQLALKSTDLYRQQKNLAGWAYGPTLSAFYQYTGRKYFSDEMTMNMTPPNMVGLTLSIPIFSSGRNFTSFQKAKLEYQKQLNTLESTEMALNIQHRQLKYNLSSAYERYLTQKKNVEVSQSVFDNISKKYEFGYSSSLDVTNSATTLISAQSTYVQAALDYVTAQIELEKLLNKNTYGQTEAEK</sequence>
<dbReference type="Proteomes" id="UP000886744">
    <property type="component" value="Unassembled WGS sequence"/>
</dbReference>
<dbReference type="PANTHER" id="PTHR30026">
    <property type="entry name" value="OUTER MEMBRANE PROTEIN TOLC"/>
    <property type="match status" value="1"/>
</dbReference>
<proteinExistence type="inferred from homology"/>
<evidence type="ECO:0000256" key="1">
    <source>
        <dbReference type="ARBA" id="ARBA00004442"/>
    </source>
</evidence>
<dbReference type="InterPro" id="IPR003423">
    <property type="entry name" value="OMP_efflux"/>
</dbReference>
<reference evidence="9" key="1">
    <citation type="submission" date="2020-10" db="EMBL/GenBank/DDBJ databases">
        <authorList>
            <person name="Gilroy R."/>
        </authorList>
    </citation>
    <scope>NUCLEOTIDE SEQUENCE</scope>
    <source>
        <strain evidence="9">ChiHjej13B12-12457</strain>
    </source>
</reference>
<evidence type="ECO:0000313" key="10">
    <source>
        <dbReference type="Proteomes" id="UP000886744"/>
    </source>
</evidence>
<evidence type="ECO:0000313" key="9">
    <source>
        <dbReference type="EMBL" id="HIR62997.1"/>
    </source>
</evidence>
<reference evidence="9" key="2">
    <citation type="journal article" date="2021" name="PeerJ">
        <title>Extensive microbial diversity within the chicken gut microbiome revealed by metagenomics and culture.</title>
        <authorList>
            <person name="Gilroy R."/>
            <person name="Ravi A."/>
            <person name="Getino M."/>
            <person name="Pursley I."/>
            <person name="Horton D.L."/>
            <person name="Alikhan N.F."/>
            <person name="Baker D."/>
            <person name="Gharbi K."/>
            <person name="Hall N."/>
            <person name="Watson M."/>
            <person name="Adriaenssens E.M."/>
            <person name="Foster-Nyarko E."/>
            <person name="Jarju S."/>
            <person name="Secka A."/>
            <person name="Antonio M."/>
            <person name="Oren A."/>
            <person name="Chaudhuri R.R."/>
            <person name="La Ragione R."/>
            <person name="Hildebrand F."/>
            <person name="Pallen M.J."/>
        </authorList>
    </citation>
    <scope>NUCLEOTIDE SEQUENCE</scope>
    <source>
        <strain evidence="9">ChiHjej13B12-12457</strain>
    </source>
</reference>
<evidence type="ECO:0000256" key="3">
    <source>
        <dbReference type="ARBA" id="ARBA00022448"/>
    </source>
</evidence>
<evidence type="ECO:0000256" key="6">
    <source>
        <dbReference type="ARBA" id="ARBA00023136"/>
    </source>
</evidence>
<keyword evidence="4" id="KW-1134">Transmembrane beta strand</keyword>
<protein>
    <submittedName>
        <fullName evidence="9">TolC family protein</fullName>
    </submittedName>
</protein>
<evidence type="ECO:0000256" key="5">
    <source>
        <dbReference type="ARBA" id="ARBA00022692"/>
    </source>
</evidence>
<gene>
    <name evidence="9" type="ORF">IAC94_05695</name>
</gene>
<dbReference type="GO" id="GO:0015288">
    <property type="term" value="F:porin activity"/>
    <property type="evidence" value="ECO:0007669"/>
    <property type="project" value="TreeGrafter"/>
</dbReference>
<accession>A0A9D1E1N2</accession>
<comment type="caution">
    <text evidence="9">The sequence shown here is derived from an EMBL/GenBank/DDBJ whole genome shotgun (WGS) entry which is preliminary data.</text>
</comment>
<dbReference type="InterPro" id="IPR051906">
    <property type="entry name" value="TolC-like"/>
</dbReference>
<keyword evidence="7" id="KW-0998">Cell outer membrane</keyword>
<dbReference type="GO" id="GO:1990281">
    <property type="term" value="C:efflux pump complex"/>
    <property type="evidence" value="ECO:0007669"/>
    <property type="project" value="TreeGrafter"/>
</dbReference>
<keyword evidence="6" id="KW-0472">Membrane</keyword>
<keyword evidence="5" id="KW-0812">Transmembrane</keyword>